<dbReference type="Pfam" id="PF00069">
    <property type="entry name" value="Pkinase"/>
    <property type="match status" value="1"/>
</dbReference>
<dbReference type="Gene3D" id="3.30.200.20">
    <property type="entry name" value="Phosphorylase Kinase, domain 1"/>
    <property type="match status" value="1"/>
</dbReference>
<dbReference type="InterPro" id="IPR017441">
    <property type="entry name" value="Protein_kinase_ATP_BS"/>
</dbReference>
<feature type="binding site" evidence="5">
    <location>
        <position position="59"/>
    </location>
    <ligand>
        <name>ATP</name>
        <dbReference type="ChEBI" id="CHEBI:30616"/>
    </ligand>
</feature>
<dbReference type="PANTHER" id="PTHR43289">
    <property type="entry name" value="MITOGEN-ACTIVATED PROTEIN KINASE KINASE KINASE 20-RELATED"/>
    <property type="match status" value="1"/>
</dbReference>
<comment type="caution">
    <text evidence="8">The sequence shown here is derived from an EMBL/GenBank/DDBJ whole genome shotgun (WGS) entry which is preliminary data.</text>
</comment>
<dbReference type="InterPro" id="IPR000719">
    <property type="entry name" value="Prot_kinase_dom"/>
</dbReference>
<evidence type="ECO:0000256" key="4">
    <source>
        <dbReference type="ARBA" id="ARBA00022840"/>
    </source>
</evidence>
<dbReference type="RefSeq" id="WP_311511810.1">
    <property type="nucleotide sequence ID" value="NZ_JAVREP010000006.1"/>
</dbReference>
<reference evidence="9" key="1">
    <citation type="submission" date="2023-07" db="EMBL/GenBank/DDBJ databases">
        <title>30 novel species of actinomycetes from the DSMZ collection.</title>
        <authorList>
            <person name="Nouioui I."/>
        </authorList>
    </citation>
    <scope>NUCLEOTIDE SEQUENCE [LARGE SCALE GENOMIC DNA]</scope>
    <source>
        <strain evidence="9">DSM 44743</strain>
    </source>
</reference>
<dbReference type="InterPro" id="IPR011009">
    <property type="entry name" value="Kinase-like_dom_sf"/>
</dbReference>
<feature type="region of interest" description="Disordered" evidence="6">
    <location>
        <begin position="1"/>
        <end position="23"/>
    </location>
</feature>
<feature type="compositionally biased region" description="Basic and acidic residues" evidence="6">
    <location>
        <begin position="1"/>
        <end position="11"/>
    </location>
</feature>
<keyword evidence="2 5" id="KW-0547">Nucleotide-binding</keyword>
<feature type="region of interest" description="Disordered" evidence="6">
    <location>
        <begin position="336"/>
        <end position="357"/>
    </location>
</feature>
<gene>
    <name evidence="8" type="ORF">RM479_12135</name>
</gene>
<dbReference type="Gene3D" id="1.10.510.10">
    <property type="entry name" value="Transferase(Phosphotransferase) domain 1"/>
    <property type="match status" value="1"/>
</dbReference>
<proteinExistence type="predicted"/>
<dbReference type="PANTHER" id="PTHR43289:SF34">
    <property type="entry name" value="SERINE_THREONINE-PROTEIN KINASE YBDM-RELATED"/>
    <property type="match status" value="1"/>
</dbReference>
<keyword evidence="1 8" id="KW-0808">Transferase</keyword>
<evidence type="ECO:0000313" key="9">
    <source>
        <dbReference type="Proteomes" id="UP001183390"/>
    </source>
</evidence>
<dbReference type="CDD" id="cd14014">
    <property type="entry name" value="STKc_PknB_like"/>
    <property type="match status" value="1"/>
</dbReference>
<dbReference type="Proteomes" id="UP001183390">
    <property type="component" value="Unassembled WGS sequence"/>
</dbReference>
<dbReference type="EMBL" id="JAVREP010000006">
    <property type="protein sequence ID" value="MDT0329162.1"/>
    <property type="molecule type" value="Genomic_DNA"/>
</dbReference>
<evidence type="ECO:0000256" key="1">
    <source>
        <dbReference type="ARBA" id="ARBA00022679"/>
    </source>
</evidence>
<feature type="domain" description="Protein kinase" evidence="7">
    <location>
        <begin position="31"/>
        <end position="287"/>
    </location>
</feature>
<dbReference type="SUPFAM" id="SSF56112">
    <property type="entry name" value="Protein kinase-like (PK-like)"/>
    <property type="match status" value="1"/>
</dbReference>
<dbReference type="PROSITE" id="PS50011">
    <property type="entry name" value="PROTEIN_KINASE_DOM"/>
    <property type="match status" value="1"/>
</dbReference>
<evidence type="ECO:0000256" key="5">
    <source>
        <dbReference type="PROSITE-ProRule" id="PRU10141"/>
    </source>
</evidence>
<evidence type="ECO:0000259" key="7">
    <source>
        <dbReference type="PROSITE" id="PS50011"/>
    </source>
</evidence>
<accession>A0ABU2M915</accession>
<dbReference type="GO" id="GO:0004674">
    <property type="term" value="F:protein serine/threonine kinase activity"/>
    <property type="evidence" value="ECO:0007669"/>
    <property type="project" value="UniProtKB-EC"/>
</dbReference>
<evidence type="ECO:0000256" key="6">
    <source>
        <dbReference type="SAM" id="MobiDB-lite"/>
    </source>
</evidence>
<dbReference type="PROSITE" id="PS00108">
    <property type="entry name" value="PROTEIN_KINASE_ST"/>
    <property type="match status" value="1"/>
</dbReference>
<dbReference type="InterPro" id="IPR008271">
    <property type="entry name" value="Ser/Thr_kinase_AS"/>
</dbReference>
<dbReference type="PROSITE" id="PS00107">
    <property type="entry name" value="PROTEIN_KINASE_ATP"/>
    <property type="match status" value="1"/>
</dbReference>
<keyword evidence="9" id="KW-1185">Reference proteome</keyword>
<dbReference type="EC" id="2.7.11.1" evidence="8"/>
<organism evidence="8 9">
    <name type="scientific">Nocardiopsis lambiniae</name>
    <dbReference type="NCBI Taxonomy" id="3075539"/>
    <lineage>
        <taxon>Bacteria</taxon>
        <taxon>Bacillati</taxon>
        <taxon>Actinomycetota</taxon>
        <taxon>Actinomycetes</taxon>
        <taxon>Streptosporangiales</taxon>
        <taxon>Nocardiopsidaceae</taxon>
        <taxon>Nocardiopsis</taxon>
    </lineage>
</organism>
<evidence type="ECO:0000256" key="3">
    <source>
        <dbReference type="ARBA" id="ARBA00022777"/>
    </source>
</evidence>
<sequence>MNLPPPRRENDSTPAGVTPLTAGDPRVVGALRVVGRLGTGGMGTVYAALDDHDRRVALKRVHPMYAADEDFRIRFAREVKLVRRIRVPGVPRFLDADTRADVPWLATEYVPGPTLEAHVRGAGPLTGTALAGFARVTAEALAAIHAAGVVHRDLKPGNVILSPDGPKVLDFGIARAAEETALTRTGGLVGTPGWIAPEQYRGLSATDRSDMFAWACLVVFAATGRGPFGVGTADVIAGRILSAPPSLEGVPDALRPLLAHALDKDPGRRPAAAEAAGALPVAVTPWGGAFLPEDTDPEAWLRAAPPRRPWRRRHGRVLTLAAVATALAVAVGAGSTLLPLDDTPPPSEVPPSDGGDVPTTDAAALAEVPEEYRDLYENGTVVIEPASDTEPVVVRSLVASEGREAVEQLRVTFTGSSQHSGTLRVDVRVEYLPDFGSLRLHSQDFAWVQAIEPDHEYLDLRRSTSPGVLAELDPEDPTEEFPVTFFGSPPGVVYYLPEAALDEDRRAPLDQPGGFCHGSPEPGIHDPYPGHPDLGRHDATLTDGVPVNSCAYVVP</sequence>
<name>A0ABU2M915_9ACTN</name>
<protein>
    <submittedName>
        <fullName evidence="8">Serine/threonine-protein kinase</fullName>
        <ecNumber evidence="8">2.7.11.1</ecNumber>
    </submittedName>
</protein>
<evidence type="ECO:0000313" key="8">
    <source>
        <dbReference type="EMBL" id="MDT0329162.1"/>
    </source>
</evidence>
<keyword evidence="3 8" id="KW-0418">Kinase</keyword>
<evidence type="ECO:0000256" key="2">
    <source>
        <dbReference type="ARBA" id="ARBA00022741"/>
    </source>
</evidence>
<keyword evidence="4 5" id="KW-0067">ATP-binding</keyword>
<dbReference type="SMART" id="SM00220">
    <property type="entry name" value="S_TKc"/>
    <property type="match status" value="1"/>
</dbReference>